<feature type="domain" description="ABC transporter" evidence="10">
    <location>
        <begin position="426"/>
        <end position="656"/>
    </location>
</feature>
<feature type="transmembrane region" description="Helical" evidence="9">
    <location>
        <begin position="835"/>
        <end position="866"/>
    </location>
</feature>
<evidence type="ECO:0000259" key="10">
    <source>
        <dbReference type="PROSITE" id="PS50893"/>
    </source>
</evidence>
<feature type="transmembrane region" description="Helical" evidence="9">
    <location>
        <begin position="301"/>
        <end position="325"/>
    </location>
</feature>
<comment type="caution">
    <text evidence="12">The sequence shown here is derived from an EMBL/GenBank/DDBJ whole genome shotgun (WGS) entry which is preliminary data.</text>
</comment>
<name>A0ABR4FFH3_9PEZI</name>
<dbReference type="SUPFAM" id="SSF52540">
    <property type="entry name" value="P-loop containing nucleoside triphosphate hydrolases"/>
    <property type="match status" value="2"/>
</dbReference>
<feature type="transmembrane region" description="Helical" evidence="9">
    <location>
        <begin position="191"/>
        <end position="213"/>
    </location>
</feature>
<evidence type="ECO:0000259" key="11">
    <source>
        <dbReference type="PROSITE" id="PS50929"/>
    </source>
</evidence>
<feature type="transmembrane region" description="Helical" evidence="9">
    <location>
        <begin position="121"/>
        <end position="142"/>
    </location>
</feature>
<dbReference type="CDD" id="cd18580">
    <property type="entry name" value="ABC_6TM_ABCC_D2"/>
    <property type="match status" value="1"/>
</dbReference>
<accession>A0ABR4FFH3</accession>
<proteinExistence type="predicted"/>
<dbReference type="PANTHER" id="PTHR24223:SF399">
    <property type="entry name" value="ABC TRANSPORTER ATNG"/>
    <property type="match status" value="1"/>
</dbReference>
<feature type="transmembrane region" description="Helical" evidence="9">
    <location>
        <begin position="219"/>
        <end position="239"/>
    </location>
</feature>
<dbReference type="Gene3D" id="3.40.50.300">
    <property type="entry name" value="P-loop containing nucleotide triphosphate hydrolases"/>
    <property type="match status" value="2"/>
</dbReference>
<feature type="compositionally biased region" description="Acidic residues" evidence="8">
    <location>
        <begin position="656"/>
        <end position="669"/>
    </location>
</feature>
<dbReference type="Proteomes" id="UP001600888">
    <property type="component" value="Unassembled WGS sequence"/>
</dbReference>
<dbReference type="Pfam" id="PF00005">
    <property type="entry name" value="ABC_tran"/>
    <property type="match status" value="2"/>
</dbReference>
<feature type="transmembrane region" description="Helical" evidence="9">
    <location>
        <begin position="749"/>
        <end position="771"/>
    </location>
</feature>
<evidence type="ECO:0000313" key="12">
    <source>
        <dbReference type="EMBL" id="KAL2293447.1"/>
    </source>
</evidence>
<feature type="domain" description="ABC transporter" evidence="10">
    <location>
        <begin position="1030"/>
        <end position="1260"/>
    </location>
</feature>
<dbReference type="EMBL" id="JBAWTH010000001">
    <property type="protein sequence ID" value="KAL2293447.1"/>
    <property type="molecule type" value="Genomic_DNA"/>
</dbReference>
<dbReference type="PROSITE" id="PS00211">
    <property type="entry name" value="ABC_TRANSPORTER_1"/>
    <property type="match status" value="2"/>
</dbReference>
<dbReference type="InterPro" id="IPR003593">
    <property type="entry name" value="AAA+_ATPase"/>
</dbReference>
<dbReference type="InterPro" id="IPR027417">
    <property type="entry name" value="P-loop_NTPase"/>
</dbReference>
<evidence type="ECO:0008006" key="14">
    <source>
        <dbReference type="Google" id="ProtNLM"/>
    </source>
</evidence>
<feature type="region of interest" description="Disordered" evidence="8">
    <location>
        <begin position="651"/>
        <end position="684"/>
    </location>
</feature>
<reference evidence="12 13" key="1">
    <citation type="submission" date="2024-03" db="EMBL/GenBank/DDBJ databases">
        <title>A high-quality draft genome sequence of Diaporthe vaccinii, a causative agent of upright dieback and viscid rot disease in cranberry plants.</title>
        <authorList>
            <person name="Sarrasin M."/>
            <person name="Lang B.F."/>
            <person name="Burger G."/>
        </authorList>
    </citation>
    <scope>NUCLEOTIDE SEQUENCE [LARGE SCALE GENOMIC DNA]</scope>
    <source>
        <strain evidence="12 13">IS7</strain>
    </source>
</reference>
<organism evidence="12 13">
    <name type="scientific">Diaporthe vaccinii</name>
    <dbReference type="NCBI Taxonomy" id="105482"/>
    <lineage>
        <taxon>Eukaryota</taxon>
        <taxon>Fungi</taxon>
        <taxon>Dikarya</taxon>
        <taxon>Ascomycota</taxon>
        <taxon>Pezizomycotina</taxon>
        <taxon>Sordariomycetes</taxon>
        <taxon>Sordariomycetidae</taxon>
        <taxon>Diaporthales</taxon>
        <taxon>Diaporthaceae</taxon>
        <taxon>Diaporthe</taxon>
        <taxon>Diaporthe eres species complex</taxon>
    </lineage>
</organism>
<dbReference type="CDD" id="cd03250">
    <property type="entry name" value="ABCC_MRP_domain1"/>
    <property type="match status" value="1"/>
</dbReference>
<sequence length="1261" mass="137642">MHPPESVSGIINRSLMWWLNKLFQYGYKALIKPDALYTLDKDLSADHLHRRIHTAWERRRVPERRFEYLLAVSRILWWPFLQAAIPRLFLIGFTFAQPFLITSAVGLLASNQDDKAADQTGYGLLGATGLIYMGIAISKLLSAHRIYRTITMFRGATVSLIYSRALQIQDGLYDESASITLMSTDTDRVSLAIYNLNEVWARAIEVGIAIFLLARQLGWVAVIPLLIVIFGFIGGALICKDIGTNMKVWTDSVQERIALTSSVLSDMKGVKMMGLSKVLSTLIQAARVEETRLMGAFRTNLVWALLSAMTPGIWGPAATFAVFAIQASVQGTDSISTTNAFTALSLISLLCEPASALVQSIVDVFAAVGCSDRIQKFLVSPQREDQRLTPDGSLWAPSESSLSSNKADLELFARNVEWDPLQGMAVSVDDVDIRPAASAAIVLHGISFDIPRGSTTMVVGPVGSGKTTLLRALLGEITCERGTVGMCSGRVSYCSQTAWLPNTTIRRAICGPTEVEADESKWYRSVVDACALSQDLDLLRDGDQTIIGSASTALSGGQKQRVALARAVYARADIVILDDVLSALDSKTKKTVVENLLGNDGLFKKLKSTVLLATHEPKHFSFADQVLALSNRQIKHAATYMELLQDGLPDVADTTNTDDDGDTEIEEDRDQNFHAKPKAKSSPAHDSAIAAADDARATGEWSTYKYYFKSIGLRDGSLFVVMTALSSFFMSFGSIWLQIWTKDGGDEFAFYITIYLVLALLASICLGWQVWSILCLIGPSTGLKLHQVLLDTVMRAPQAFFSSTDSGTILNRFSQDMSLIEGTLPAGMLQTLSNIFLVAFSIALVATGSGYMAATIPLLLAALWLLQRVYLRTSRQLRLLDLEAKSPLYSHFLEGINGLVTIRAFGWQKTSEDELLRLLDRSQRPYYLMYCIQRWLTLVLDLIVAAEAVLVVGLALGLRSATSAGLLGVSLNSILSFNKNVRNLIEGWTELETSLGSIARIRSFEQDVTPEAREGEDHNPPAEWPQSGEIEFRNVSASHNPEAVVLNGICLKITPGQKVGVCGRTGSGKSSLVGTLLRLLEIESGCIIVDGVDIATVPRETIRERLVAIPQETLILTGSLRLNVDPTNSHPDSSIIAALERVGLWSLLEERGGLDAEITDSGLSKGQQQLLALSRAILRKGKILLLDEPTSNVDSETDAIMQRILKEDFGDCTVLTVAHRLDSIMGCDAVAVVDAGKLIEVGPPGELVSREDGWLAGLVRR</sequence>
<keyword evidence="4" id="KW-0547">Nucleotide-binding</keyword>
<comment type="subcellular location">
    <subcellularLocation>
        <location evidence="1">Membrane</location>
        <topology evidence="1">Multi-pass membrane protein</topology>
    </subcellularLocation>
</comment>
<protein>
    <recommendedName>
        <fullName evidence="14">ABC transporter</fullName>
    </recommendedName>
</protein>
<gene>
    <name evidence="12" type="ORF">FJTKL_05350</name>
</gene>
<dbReference type="PROSITE" id="PS50929">
    <property type="entry name" value="ABC_TM1F"/>
    <property type="match status" value="2"/>
</dbReference>
<evidence type="ECO:0000256" key="7">
    <source>
        <dbReference type="ARBA" id="ARBA00023136"/>
    </source>
</evidence>
<keyword evidence="6 9" id="KW-1133">Transmembrane helix</keyword>
<keyword evidence="13" id="KW-1185">Reference proteome</keyword>
<dbReference type="InterPro" id="IPR036640">
    <property type="entry name" value="ABC1_TM_sf"/>
</dbReference>
<evidence type="ECO:0000313" key="13">
    <source>
        <dbReference type="Proteomes" id="UP001600888"/>
    </source>
</evidence>
<evidence type="ECO:0000256" key="3">
    <source>
        <dbReference type="ARBA" id="ARBA00022692"/>
    </source>
</evidence>
<feature type="transmembrane region" description="Helical" evidence="9">
    <location>
        <begin position="935"/>
        <end position="958"/>
    </location>
</feature>
<evidence type="ECO:0000256" key="9">
    <source>
        <dbReference type="SAM" id="Phobius"/>
    </source>
</evidence>
<dbReference type="PROSITE" id="PS50893">
    <property type="entry name" value="ABC_TRANSPORTER_2"/>
    <property type="match status" value="2"/>
</dbReference>
<keyword evidence="7 9" id="KW-0472">Membrane</keyword>
<dbReference type="InterPro" id="IPR003439">
    <property type="entry name" value="ABC_transporter-like_ATP-bd"/>
</dbReference>
<feature type="domain" description="ABC transmembrane type-1" evidence="11">
    <location>
        <begin position="718"/>
        <end position="993"/>
    </location>
</feature>
<dbReference type="PANTHER" id="PTHR24223">
    <property type="entry name" value="ATP-BINDING CASSETTE SUB-FAMILY C"/>
    <property type="match status" value="1"/>
</dbReference>
<dbReference type="Gene3D" id="1.20.1560.10">
    <property type="entry name" value="ABC transporter type 1, transmembrane domain"/>
    <property type="match status" value="2"/>
</dbReference>
<dbReference type="InterPro" id="IPR017871">
    <property type="entry name" value="ABC_transporter-like_CS"/>
</dbReference>
<dbReference type="SMART" id="SM00382">
    <property type="entry name" value="AAA"/>
    <property type="match status" value="2"/>
</dbReference>
<evidence type="ECO:0000256" key="6">
    <source>
        <dbReference type="ARBA" id="ARBA00022989"/>
    </source>
</evidence>
<feature type="transmembrane region" description="Helical" evidence="9">
    <location>
        <begin position="718"/>
        <end position="737"/>
    </location>
</feature>
<keyword evidence="2" id="KW-0813">Transport</keyword>
<feature type="transmembrane region" description="Helical" evidence="9">
    <location>
        <begin position="88"/>
        <end position="109"/>
    </location>
</feature>
<evidence type="ECO:0000256" key="5">
    <source>
        <dbReference type="ARBA" id="ARBA00022840"/>
    </source>
</evidence>
<keyword evidence="3 9" id="KW-0812">Transmembrane</keyword>
<keyword evidence="5" id="KW-0067">ATP-binding</keyword>
<dbReference type="InterPro" id="IPR050173">
    <property type="entry name" value="ABC_transporter_C-like"/>
</dbReference>
<evidence type="ECO:0000256" key="8">
    <source>
        <dbReference type="SAM" id="MobiDB-lite"/>
    </source>
</evidence>
<dbReference type="InterPro" id="IPR011527">
    <property type="entry name" value="ABC1_TM_dom"/>
</dbReference>
<dbReference type="Pfam" id="PF00664">
    <property type="entry name" value="ABC_membrane"/>
    <property type="match status" value="1"/>
</dbReference>
<dbReference type="InterPro" id="IPR044726">
    <property type="entry name" value="ABCC_6TM_D2"/>
</dbReference>
<evidence type="ECO:0000256" key="1">
    <source>
        <dbReference type="ARBA" id="ARBA00004141"/>
    </source>
</evidence>
<feature type="domain" description="ABC transmembrane type-1" evidence="11">
    <location>
        <begin position="88"/>
        <end position="366"/>
    </location>
</feature>
<evidence type="ECO:0000256" key="2">
    <source>
        <dbReference type="ARBA" id="ARBA00022448"/>
    </source>
</evidence>
<evidence type="ECO:0000256" key="4">
    <source>
        <dbReference type="ARBA" id="ARBA00022741"/>
    </source>
</evidence>
<dbReference type="CDD" id="cd03244">
    <property type="entry name" value="ABCC_MRP_domain2"/>
    <property type="match status" value="1"/>
</dbReference>
<dbReference type="SUPFAM" id="SSF90123">
    <property type="entry name" value="ABC transporter transmembrane region"/>
    <property type="match status" value="2"/>
</dbReference>